<accession>A0A8S1NCM9</accession>
<evidence type="ECO:0000313" key="3">
    <source>
        <dbReference type="Proteomes" id="UP000692954"/>
    </source>
</evidence>
<protein>
    <submittedName>
        <fullName evidence="2">Uncharacterized protein</fullName>
    </submittedName>
</protein>
<reference evidence="2" key="1">
    <citation type="submission" date="2021-01" db="EMBL/GenBank/DDBJ databases">
        <authorList>
            <consortium name="Genoscope - CEA"/>
            <person name="William W."/>
        </authorList>
    </citation>
    <scope>NUCLEOTIDE SEQUENCE</scope>
</reference>
<feature type="compositionally biased region" description="Polar residues" evidence="1">
    <location>
        <begin position="97"/>
        <end position="111"/>
    </location>
</feature>
<dbReference type="Proteomes" id="UP000692954">
    <property type="component" value="Unassembled WGS sequence"/>
</dbReference>
<gene>
    <name evidence="2" type="ORF">PSON_ATCC_30995.1.T0550281</name>
</gene>
<keyword evidence="3" id="KW-1185">Reference proteome</keyword>
<name>A0A8S1NCM9_9CILI</name>
<comment type="caution">
    <text evidence="2">The sequence shown here is derived from an EMBL/GenBank/DDBJ whole genome shotgun (WGS) entry which is preliminary data.</text>
</comment>
<sequence>MTENNEELPFNPFNPIKTYRLYSSRSQTAHQPNRQNSLQLVKQQNVISTPYAQMGIHNYALFIRNSENKGLKSDKNFQAYIKKLEDNRKLSKNLIQQTKQQQKFDSLQTQQQEEDSKKQSHGPHLKNTAKDQKKEKFQHQITEMIAEIKSPFYKKGRYLLNEDKDKEKKLAKPLFFGIQNQTKQQQRRKLVFSQIDINKCILFHTLFQQDIKSFLMITIPFQEQLLANKVSRRKKLFMSPPQKQINNSLLNNETVLIYFIFQQCQLQCYFLILPILNPSSIISTYLSTIVLKSS</sequence>
<dbReference type="EMBL" id="CAJJDN010000055">
    <property type="protein sequence ID" value="CAD8090368.1"/>
    <property type="molecule type" value="Genomic_DNA"/>
</dbReference>
<evidence type="ECO:0000313" key="2">
    <source>
        <dbReference type="EMBL" id="CAD8090368.1"/>
    </source>
</evidence>
<evidence type="ECO:0000256" key="1">
    <source>
        <dbReference type="SAM" id="MobiDB-lite"/>
    </source>
</evidence>
<proteinExistence type="predicted"/>
<feature type="region of interest" description="Disordered" evidence="1">
    <location>
        <begin position="97"/>
        <end position="136"/>
    </location>
</feature>
<organism evidence="2 3">
    <name type="scientific">Paramecium sonneborni</name>
    <dbReference type="NCBI Taxonomy" id="65129"/>
    <lineage>
        <taxon>Eukaryota</taxon>
        <taxon>Sar</taxon>
        <taxon>Alveolata</taxon>
        <taxon>Ciliophora</taxon>
        <taxon>Intramacronucleata</taxon>
        <taxon>Oligohymenophorea</taxon>
        <taxon>Peniculida</taxon>
        <taxon>Parameciidae</taxon>
        <taxon>Paramecium</taxon>
    </lineage>
</organism>
<dbReference type="AlphaFoldDB" id="A0A8S1NCM9"/>